<dbReference type="STRING" id="1552123.EP57_15435"/>
<dbReference type="Proteomes" id="UP000029844">
    <property type="component" value="Unassembled WGS sequence"/>
</dbReference>
<sequence>MPKHKILITGGCGFIGSRVIAGLIDTTHDLYIVDNLSTGRKENVPLDRVTLKVCDIRSVEAYDYIQEIQPEYVIHLAAQIDVQTSMEEQHYDADVNIMGTLNIVQACMQLPALQQFVFASTAAVYGNNTDLPLTEKSNTIPTSPYGQSKLVGEQYLALMHHLYQLPYAVLRFANVYGKKSYAANDVITSFWTKLSSGESPVIFGDGKQTRDFIYVEDIASALIEAMYVTPSGIYNISTNEQTTINDVLRTMNVLLANQVLPTHVSERAGDIRDSRLANDKFVHHTNWIPKQTIQTGLYKTLQNQTNKVKVENK</sequence>
<organism evidence="3 4">
    <name type="scientific">Listeria booriae</name>
    <dbReference type="NCBI Taxonomy" id="1552123"/>
    <lineage>
        <taxon>Bacteria</taxon>
        <taxon>Bacillati</taxon>
        <taxon>Bacillota</taxon>
        <taxon>Bacilli</taxon>
        <taxon>Bacillales</taxon>
        <taxon>Listeriaceae</taxon>
        <taxon>Listeria</taxon>
    </lineage>
</organism>
<dbReference type="RefSeq" id="WP_036088028.1">
    <property type="nucleotide sequence ID" value="NZ_CBCSHQ010000011.1"/>
</dbReference>
<dbReference type="PANTHER" id="PTHR43000">
    <property type="entry name" value="DTDP-D-GLUCOSE 4,6-DEHYDRATASE-RELATED"/>
    <property type="match status" value="1"/>
</dbReference>
<dbReference type="InterPro" id="IPR036291">
    <property type="entry name" value="NAD(P)-bd_dom_sf"/>
</dbReference>
<proteinExistence type="inferred from homology"/>
<reference evidence="3 4" key="1">
    <citation type="submission" date="2014-05" db="EMBL/GenBank/DDBJ databases">
        <title>Novel Listeriaceae from food processing environments.</title>
        <authorList>
            <person name="den Bakker H.C."/>
        </authorList>
    </citation>
    <scope>NUCLEOTIDE SEQUENCE [LARGE SCALE GENOMIC DNA]</scope>
    <source>
        <strain evidence="3 4">FSL A5-0281</strain>
    </source>
</reference>
<evidence type="ECO:0000256" key="1">
    <source>
        <dbReference type="ARBA" id="ARBA00007637"/>
    </source>
</evidence>
<protein>
    <recommendedName>
        <fullName evidence="2">NAD-dependent epimerase/dehydratase domain-containing protein</fullName>
    </recommendedName>
</protein>
<dbReference type="Pfam" id="PF01370">
    <property type="entry name" value="Epimerase"/>
    <property type="match status" value="1"/>
</dbReference>
<accession>A0A099VWP1</accession>
<name>A0A099VWP1_9LIST</name>
<comment type="caution">
    <text evidence="3">The sequence shown here is derived from an EMBL/GenBank/DDBJ whole genome shotgun (WGS) entry which is preliminary data.</text>
</comment>
<feature type="domain" description="NAD-dependent epimerase/dehydratase" evidence="2">
    <location>
        <begin position="6"/>
        <end position="236"/>
    </location>
</feature>
<dbReference type="GeneID" id="58718727"/>
<comment type="similarity">
    <text evidence="1">Belongs to the NAD(P)-dependent epimerase/dehydratase family.</text>
</comment>
<dbReference type="Gene3D" id="3.40.50.720">
    <property type="entry name" value="NAD(P)-binding Rossmann-like Domain"/>
    <property type="match status" value="1"/>
</dbReference>
<evidence type="ECO:0000313" key="4">
    <source>
        <dbReference type="Proteomes" id="UP000029844"/>
    </source>
</evidence>
<dbReference type="Gene3D" id="3.90.25.10">
    <property type="entry name" value="UDP-galactose 4-epimerase, domain 1"/>
    <property type="match status" value="1"/>
</dbReference>
<dbReference type="eggNOG" id="COG1087">
    <property type="taxonomic scope" value="Bacteria"/>
</dbReference>
<keyword evidence="4" id="KW-1185">Reference proteome</keyword>
<gene>
    <name evidence="3" type="ORF">EP57_15435</name>
</gene>
<dbReference type="SUPFAM" id="SSF51735">
    <property type="entry name" value="NAD(P)-binding Rossmann-fold domains"/>
    <property type="match status" value="1"/>
</dbReference>
<dbReference type="InterPro" id="IPR001509">
    <property type="entry name" value="Epimerase_deHydtase"/>
</dbReference>
<dbReference type="EMBL" id="JNFA01000030">
    <property type="protein sequence ID" value="KGL37949.1"/>
    <property type="molecule type" value="Genomic_DNA"/>
</dbReference>
<dbReference type="AlphaFoldDB" id="A0A099VWP1"/>
<evidence type="ECO:0000259" key="2">
    <source>
        <dbReference type="Pfam" id="PF01370"/>
    </source>
</evidence>
<dbReference type="OrthoDB" id="181047at2"/>
<evidence type="ECO:0000313" key="3">
    <source>
        <dbReference type="EMBL" id="KGL37949.1"/>
    </source>
</evidence>